<gene>
    <name evidence="1" type="ORF">HPB50_012703</name>
</gene>
<comment type="caution">
    <text evidence="1">The sequence shown here is derived from an EMBL/GenBank/DDBJ whole genome shotgun (WGS) entry which is preliminary data.</text>
</comment>
<dbReference type="EMBL" id="CM023487">
    <property type="protein sequence ID" value="KAH6925954.1"/>
    <property type="molecule type" value="Genomic_DNA"/>
</dbReference>
<proteinExistence type="predicted"/>
<protein>
    <submittedName>
        <fullName evidence="1">Uncharacterized protein</fullName>
    </submittedName>
</protein>
<keyword evidence="2" id="KW-1185">Reference proteome</keyword>
<accession>A0ACB7RWW5</accession>
<sequence>MRQHRRFKARTLNKLSALLQRLEVNNAELLKVNEEIENCLPEDTFKEEYEEALQYDDRANQAIGHLKAKIAAVQASAITTSSALADNRLSDVLEFLLVETESREKSAGGDHAAKERRVQHQGGRSKQTHAPSAAVLHTQPEEVRRYFFCDSVTHHTQ</sequence>
<organism evidence="1 2">
    <name type="scientific">Hyalomma asiaticum</name>
    <name type="common">Tick</name>
    <dbReference type="NCBI Taxonomy" id="266040"/>
    <lineage>
        <taxon>Eukaryota</taxon>
        <taxon>Metazoa</taxon>
        <taxon>Ecdysozoa</taxon>
        <taxon>Arthropoda</taxon>
        <taxon>Chelicerata</taxon>
        <taxon>Arachnida</taxon>
        <taxon>Acari</taxon>
        <taxon>Parasitiformes</taxon>
        <taxon>Ixodida</taxon>
        <taxon>Ixodoidea</taxon>
        <taxon>Ixodidae</taxon>
        <taxon>Hyalomminae</taxon>
        <taxon>Hyalomma</taxon>
    </lineage>
</organism>
<evidence type="ECO:0000313" key="1">
    <source>
        <dbReference type="EMBL" id="KAH6925954.1"/>
    </source>
</evidence>
<evidence type="ECO:0000313" key="2">
    <source>
        <dbReference type="Proteomes" id="UP000821845"/>
    </source>
</evidence>
<name>A0ACB7RWW5_HYAAI</name>
<dbReference type="Proteomes" id="UP000821845">
    <property type="component" value="Chromosome 7"/>
</dbReference>
<reference evidence="1" key="1">
    <citation type="submission" date="2020-05" db="EMBL/GenBank/DDBJ databases">
        <title>Large-scale comparative analyses of tick genomes elucidate their genetic diversity and vector capacities.</title>
        <authorList>
            <person name="Jia N."/>
            <person name="Wang J."/>
            <person name="Shi W."/>
            <person name="Du L."/>
            <person name="Sun Y."/>
            <person name="Zhan W."/>
            <person name="Jiang J."/>
            <person name="Wang Q."/>
            <person name="Zhang B."/>
            <person name="Ji P."/>
            <person name="Sakyi L.B."/>
            <person name="Cui X."/>
            <person name="Yuan T."/>
            <person name="Jiang B."/>
            <person name="Yang W."/>
            <person name="Lam T.T.-Y."/>
            <person name="Chang Q."/>
            <person name="Ding S."/>
            <person name="Wang X."/>
            <person name="Zhu J."/>
            <person name="Ruan X."/>
            <person name="Zhao L."/>
            <person name="Wei J."/>
            <person name="Que T."/>
            <person name="Du C."/>
            <person name="Cheng J."/>
            <person name="Dai P."/>
            <person name="Han X."/>
            <person name="Huang E."/>
            <person name="Gao Y."/>
            <person name="Liu J."/>
            <person name="Shao H."/>
            <person name="Ye R."/>
            <person name="Li L."/>
            <person name="Wei W."/>
            <person name="Wang X."/>
            <person name="Wang C."/>
            <person name="Yang T."/>
            <person name="Huo Q."/>
            <person name="Li W."/>
            <person name="Guo W."/>
            <person name="Chen H."/>
            <person name="Zhou L."/>
            <person name="Ni X."/>
            <person name="Tian J."/>
            <person name="Zhou Y."/>
            <person name="Sheng Y."/>
            <person name="Liu T."/>
            <person name="Pan Y."/>
            <person name="Xia L."/>
            <person name="Li J."/>
            <person name="Zhao F."/>
            <person name="Cao W."/>
        </authorList>
    </citation>
    <scope>NUCLEOTIDE SEQUENCE</scope>
    <source>
        <strain evidence="1">Hyas-2018</strain>
    </source>
</reference>